<evidence type="ECO:0000256" key="7">
    <source>
        <dbReference type="ARBA" id="ARBA00022679"/>
    </source>
</evidence>
<dbReference type="Proteomes" id="UP000621799">
    <property type="component" value="Unassembled WGS sequence"/>
</dbReference>
<name>A0A928Z7Z9_9CYAN</name>
<dbReference type="GO" id="GO:0030295">
    <property type="term" value="F:protein kinase activator activity"/>
    <property type="evidence" value="ECO:0007669"/>
    <property type="project" value="TreeGrafter"/>
</dbReference>
<keyword evidence="5" id="KW-0597">Phosphoprotein</keyword>
<dbReference type="InterPro" id="IPR013654">
    <property type="entry name" value="PAS_2"/>
</dbReference>
<dbReference type="Pfam" id="PF01590">
    <property type="entry name" value="GAF"/>
    <property type="match status" value="1"/>
</dbReference>
<dbReference type="Pfam" id="PF08446">
    <property type="entry name" value="PAS_2"/>
    <property type="match status" value="1"/>
</dbReference>
<dbReference type="InterPro" id="IPR035965">
    <property type="entry name" value="PAS-like_dom_sf"/>
</dbReference>
<dbReference type="InterPro" id="IPR036890">
    <property type="entry name" value="HATPase_C_sf"/>
</dbReference>
<dbReference type="PANTHER" id="PTHR42878">
    <property type="entry name" value="TWO-COMPONENT HISTIDINE KINASE"/>
    <property type="match status" value="1"/>
</dbReference>
<keyword evidence="4" id="KW-0600">Photoreceptor protein</keyword>
<evidence type="ECO:0000256" key="8">
    <source>
        <dbReference type="ARBA" id="ARBA00022777"/>
    </source>
</evidence>
<dbReference type="InterPro" id="IPR001294">
    <property type="entry name" value="Phytochrome"/>
</dbReference>
<dbReference type="FunFam" id="3.30.565.10:FF:000006">
    <property type="entry name" value="Sensor histidine kinase WalK"/>
    <property type="match status" value="1"/>
</dbReference>
<dbReference type="Pfam" id="PF00512">
    <property type="entry name" value="HisKA"/>
    <property type="match status" value="1"/>
</dbReference>
<dbReference type="SUPFAM" id="SSF47384">
    <property type="entry name" value="Homodimeric domain of signal transducing histidine kinase"/>
    <property type="match status" value="1"/>
</dbReference>
<keyword evidence="14" id="KW-1185">Reference proteome</keyword>
<sequence length="769" mass="86344">MSGFEPSKIPKHRLSEVVPEPVCFAGSIQPHGVLLALSIPERVVVQVSANIQDYFDISPQDLLGRPLSVLLDETEIEAIDRELKHAGHLNKSSARINRDQQHFHITAYRTATAIVLELEPASIQLDARQMHARVNQAIAQLRRVPDLTEFLQTAAATVRGMTEFDRVMVYQFDSQGAGAVVAEAKRDDLPPYLGLHYPATDIPEPIRELYRRGLVRYIPDLSAPWVEFISTENSIAVQPLDLSSCVLRGVDPCCVEYHRNMGVAAILVIALVRGDTLWGLISCHHQTPKFIDGDVRESCQILGQLIASELANKVNTEELDELTRLRSLLTEFIQSIAEVDDLKQALVNPAPRLLDLVSAQGAAVCLEDEITRVGQTPSQDRIREIVDWIETQPSFPSSFSLPASAPDNVLFCTDSLPKIYQAAEAFKDSASGLLALQISKVRRYTILWFRPEVLQTVNWAGDPNTSLTVAADGSVTLCPRQSFDRWQEIVRFTSLPWKHCELENALNLRSAIVGIVLKGADELARVNQELERSNRELDSFAYAASHDLKEPLRGIHNYSNLLLRGYSEVLDDVGRSRLRTLTRLTRRMETLIDALLKFSRLGQAELNIHPTDLDRLLHQVLEELSIGRPHQQAEIRIPRSLPTVHCDSVLMRDVLVNLLSNALKYNDKSQRWIEIGYIESESETARQGPEASKNLHPEIFYVRDNGIGIRERHLDRIFSLFKRLHEQHLYGGGTGAGLTIAKKIIEHHGGRIWVESTDGEGSTFYFTLN</sequence>
<evidence type="ECO:0000256" key="3">
    <source>
        <dbReference type="ARBA" id="ARBA00012438"/>
    </source>
</evidence>
<dbReference type="EMBL" id="JADEXN010000005">
    <property type="protein sequence ID" value="MBE9039311.1"/>
    <property type="molecule type" value="Genomic_DNA"/>
</dbReference>
<evidence type="ECO:0000256" key="6">
    <source>
        <dbReference type="ARBA" id="ARBA00022606"/>
    </source>
</evidence>
<dbReference type="CDD" id="cd00082">
    <property type="entry name" value="HisKA"/>
    <property type="match status" value="1"/>
</dbReference>
<keyword evidence="6" id="KW-0716">Sensory transduction</keyword>
<dbReference type="SMART" id="SM00065">
    <property type="entry name" value="GAF"/>
    <property type="match status" value="1"/>
</dbReference>
<dbReference type="InterPro" id="IPR005467">
    <property type="entry name" value="His_kinase_dom"/>
</dbReference>
<comment type="similarity">
    <text evidence="2">In the N-terminal section; belongs to the phytochrome family.</text>
</comment>
<dbReference type="InterPro" id="IPR003661">
    <property type="entry name" value="HisK_dim/P_dom"/>
</dbReference>
<evidence type="ECO:0000256" key="4">
    <source>
        <dbReference type="ARBA" id="ARBA00022543"/>
    </source>
</evidence>
<dbReference type="InterPro" id="IPR036097">
    <property type="entry name" value="HisK_dim/P_sf"/>
</dbReference>
<dbReference type="Pfam" id="PF02518">
    <property type="entry name" value="HATPase_c"/>
    <property type="match status" value="1"/>
</dbReference>
<organism evidence="13 14">
    <name type="scientific">Zarconia navalis LEGE 11467</name>
    <dbReference type="NCBI Taxonomy" id="1828826"/>
    <lineage>
        <taxon>Bacteria</taxon>
        <taxon>Bacillati</taxon>
        <taxon>Cyanobacteriota</taxon>
        <taxon>Cyanophyceae</taxon>
        <taxon>Oscillatoriophycideae</taxon>
        <taxon>Oscillatoriales</taxon>
        <taxon>Oscillatoriales incertae sedis</taxon>
        <taxon>Zarconia</taxon>
        <taxon>Zarconia navalis</taxon>
    </lineage>
</organism>
<protein>
    <recommendedName>
        <fullName evidence="3">histidine kinase</fullName>
        <ecNumber evidence="3">2.7.13.3</ecNumber>
    </recommendedName>
</protein>
<dbReference type="Gene3D" id="3.30.450.270">
    <property type="match status" value="1"/>
</dbReference>
<proteinExistence type="inferred from homology"/>
<evidence type="ECO:0000256" key="10">
    <source>
        <dbReference type="ARBA" id="ARBA00023170"/>
    </source>
</evidence>
<evidence type="ECO:0000259" key="12">
    <source>
        <dbReference type="PROSITE" id="PS50109"/>
    </source>
</evidence>
<evidence type="ECO:0000256" key="1">
    <source>
        <dbReference type="ARBA" id="ARBA00000085"/>
    </source>
</evidence>
<dbReference type="PRINTS" id="PR01033">
    <property type="entry name" value="PHYTOCHROME"/>
</dbReference>
<dbReference type="Gene3D" id="1.10.287.130">
    <property type="match status" value="1"/>
</dbReference>
<dbReference type="EC" id="2.7.13.3" evidence="3"/>
<dbReference type="InterPro" id="IPR043150">
    <property type="entry name" value="Phytochrome_PHY_sf"/>
</dbReference>
<dbReference type="InterPro" id="IPR013515">
    <property type="entry name" value="Phytochrome_cen-reg"/>
</dbReference>
<feature type="domain" description="Histidine kinase" evidence="12">
    <location>
        <begin position="543"/>
        <end position="769"/>
    </location>
</feature>
<dbReference type="InterPro" id="IPR050351">
    <property type="entry name" value="BphY/WalK/GraS-like"/>
</dbReference>
<dbReference type="Pfam" id="PF00360">
    <property type="entry name" value="PHY"/>
    <property type="match status" value="1"/>
</dbReference>
<feature type="domain" description="Phytochrome chromophore attachment site" evidence="11">
    <location>
        <begin position="146"/>
        <end position="304"/>
    </location>
</feature>
<evidence type="ECO:0000313" key="13">
    <source>
        <dbReference type="EMBL" id="MBE9039311.1"/>
    </source>
</evidence>
<dbReference type="PROSITE" id="PS50109">
    <property type="entry name" value="HIS_KIN"/>
    <property type="match status" value="1"/>
</dbReference>
<dbReference type="GO" id="GO:0006355">
    <property type="term" value="P:regulation of DNA-templated transcription"/>
    <property type="evidence" value="ECO:0007669"/>
    <property type="project" value="InterPro"/>
</dbReference>
<dbReference type="AlphaFoldDB" id="A0A928Z7Z9"/>
<accession>A0A928Z7Z9</accession>
<keyword evidence="9" id="KW-0157">Chromophore</keyword>
<dbReference type="SMART" id="SM00388">
    <property type="entry name" value="HisKA"/>
    <property type="match status" value="1"/>
</dbReference>
<dbReference type="GO" id="GO:0009881">
    <property type="term" value="F:photoreceptor activity"/>
    <property type="evidence" value="ECO:0007669"/>
    <property type="project" value="UniProtKB-KW"/>
</dbReference>
<evidence type="ECO:0000256" key="2">
    <source>
        <dbReference type="ARBA" id="ARBA00006402"/>
    </source>
</evidence>
<dbReference type="InterPro" id="IPR029016">
    <property type="entry name" value="GAF-like_dom_sf"/>
</dbReference>
<dbReference type="Gene3D" id="3.30.450.20">
    <property type="entry name" value="PAS domain"/>
    <property type="match status" value="1"/>
</dbReference>
<dbReference type="GO" id="GO:0009584">
    <property type="term" value="P:detection of visible light"/>
    <property type="evidence" value="ECO:0007669"/>
    <property type="project" value="InterPro"/>
</dbReference>
<dbReference type="GO" id="GO:0000156">
    <property type="term" value="F:phosphorelay response regulator activity"/>
    <property type="evidence" value="ECO:0007669"/>
    <property type="project" value="TreeGrafter"/>
</dbReference>
<dbReference type="SMART" id="SM00387">
    <property type="entry name" value="HATPase_c"/>
    <property type="match status" value="1"/>
</dbReference>
<gene>
    <name evidence="13" type="ORF">IQ235_00690</name>
</gene>
<dbReference type="SUPFAM" id="SSF55785">
    <property type="entry name" value="PYP-like sensor domain (PAS domain)"/>
    <property type="match status" value="1"/>
</dbReference>
<keyword evidence="7" id="KW-0808">Transferase</keyword>
<evidence type="ECO:0000256" key="9">
    <source>
        <dbReference type="ARBA" id="ARBA00022991"/>
    </source>
</evidence>
<evidence type="ECO:0000259" key="11">
    <source>
        <dbReference type="PROSITE" id="PS50046"/>
    </source>
</evidence>
<evidence type="ECO:0000313" key="14">
    <source>
        <dbReference type="Proteomes" id="UP000621799"/>
    </source>
</evidence>
<reference evidence="13" key="1">
    <citation type="submission" date="2020-10" db="EMBL/GenBank/DDBJ databases">
        <authorList>
            <person name="Castelo-Branco R."/>
            <person name="Eusebio N."/>
            <person name="Adriana R."/>
            <person name="Vieira A."/>
            <person name="Brugerolle De Fraissinette N."/>
            <person name="Rezende De Castro R."/>
            <person name="Schneider M.P."/>
            <person name="Vasconcelos V."/>
            <person name="Leao P.N."/>
        </authorList>
    </citation>
    <scope>NUCLEOTIDE SEQUENCE</scope>
    <source>
        <strain evidence="13">LEGE 11467</strain>
    </source>
</reference>
<dbReference type="PROSITE" id="PS50046">
    <property type="entry name" value="PHYTOCHROME_2"/>
    <property type="match status" value="1"/>
</dbReference>
<keyword evidence="10" id="KW-0675">Receptor</keyword>
<dbReference type="PANTHER" id="PTHR42878:SF15">
    <property type="entry name" value="BACTERIOPHYTOCHROME"/>
    <property type="match status" value="1"/>
</dbReference>
<comment type="catalytic activity">
    <reaction evidence="1">
        <text>ATP + protein L-histidine = ADP + protein N-phospho-L-histidine.</text>
        <dbReference type="EC" id="2.7.13.3"/>
    </reaction>
</comment>
<evidence type="ECO:0000256" key="5">
    <source>
        <dbReference type="ARBA" id="ARBA00022553"/>
    </source>
</evidence>
<dbReference type="SUPFAM" id="SSF55781">
    <property type="entry name" value="GAF domain-like"/>
    <property type="match status" value="2"/>
</dbReference>
<dbReference type="GO" id="GO:0000155">
    <property type="term" value="F:phosphorelay sensor kinase activity"/>
    <property type="evidence" value="ECO:0007669"/>
    <property type="project" value="InterPro"/>
</dbReference>
<dbReference type="Gene3D" id="3.30.565.10">
    <property type="entry name" value="Histidine kinase-like ATPase, C-terminal domain"/>
    <property type="match status" value="1"/>
</dbReference>
<dbReference type="GO" id="GO:0007234">
    <property type="term" value="P:osmosensory signaling via phosphorelay pathway"/>
    <property type="evidence" value="ECO:0007669"/>
    <property type="project" value="TreeGrafter"/>
</dbReference>
<dbReference type="InterPro" id="IPR003018">
    <property type="entry name" value="GAF"/>
</dbReference>
<dbReference type="Gene3D" id="3.30.450.40">
    <property type="match status" value="1"/>
</dbReference>
<dbReference type="InterPro" id="IPR016132">
    <property type="entry name" value="Phyto_chromo_attachment"/>
</dbReference>
<keyword evidence="8" id="KW-0418">Kinase</keyword>
<comment type="caution">
    <text evidence="13">The sequence shown here is derived from an EMBL/GenBank/DDBJ whole genome shotgun (WGS) entry which is preliminary data.</text>
</comment>
<dbReference type="InterPro" id="IPR003594">
    <property type="entry name" value="HATPase_dom"/>
</dbReference>
<dbReference type="SUPFAM" id="SSF55874">
    <property type="entry name" value="ATPase domain of HSP90 chaperone/DNA topoisomerase II/histidine kinase"/>
    <property type="match status" value="1"/>
</dbReference>